<protein>
    <submittedName>
        <fullName evidence="2">Branched-chain amino acid transport</fullName>
    </submittedName>
</protein>
<dbReference type="Proteomes" id="UP000001903">
    <property type="component" value="Chromosome"/>
</dbReference>
<reference evidence="2 3" key="1">
    <citation type="journal article" date="2010" name="Stand. Genomic Sci.">
        <title>Complete genome sequence of Haloterrigena turkmenica type strain (4k).</title>
        <authorList>
            <person name="Saunders E."/>
            <person name="Tindall B.J."/>
            <person name="Fahnrich R."/>
            <person name="Lapidus A."/>
            <person name="Copeland A."/>
            <person name="Del Rio T.G."/>
            <person name="Lucas S."/>
            <person name="Chen F."/>
            <person name="Tice H."/>
            <person name="Cheng J.F."/>
            <person name="Han C."/>
            <person name="Detter J.C."/>
            <person name="Bruce D."/>
            <person name="Goodwin L."/>
            <person name="Chain P."/>
            <person name="Pitluck S."/>
            <person name="Pati A."/>
            <person name="Ivanova N."/>
            <person name="Mavromatis K."/>
            <person name="Chen A."/>
            <person name="Palaniappan K."/>
            <person name="Land M."/>
            <person name="Hauser L."/>
            <person name="Chang Y.J."/>
            <person name="Jeffries C.D."/>
            <person name="Brettin T."/>
            <person name="Rohde M."/>
            <person name="Goker M."/>
            <person name="Bristow J."/>
            <person name="Eisen J.A."/>
            <person name="Markowitz V."/>
            <person name="Hugenholtz P."/>
            <person name="Klenk H.P."/>
            <person name="Kyrpides N.C."/>
        </authorList>
    </citation>
    <scope>NUCLEOTIDE SEQUENCE [LARGE SCALE GENOMIC DNA]</scope>
    <source>
        <strain evidence="3">ATCC 51198 / DSM 5511 / JCM 9101 / NCIMB 13204 / VKM B-1734 / 4k</strain>
    </source>
</reference>
<dbReference type="eggNOG" id="arCOG06625">
    <property type="taxonomic scope" value="Archaea"/>
</dbReference>
<dbReference type="EMBL" id="CP001860">
    <property type="protein sequence ID" value="ADB59472.1"/>
    <property type="molecule type" value="Genomic_DNA"/>
</dbReference>
<feature type="transmembrane region" description="Helical" evidence="1">
    <location>
        <begin position="71"/>
        <end position="102"/>
    </location>
</feature>
<name>D2RW83_HALTV</name>
<dbReference type="AlphaFoldDB" id="D2RW83"/>
<keyword evidence="1" id="KW-0472">Membrane</keyword>
<feature type="transmembrane region" description="Helical" evidence="1">
    <location>
        <begin position="47"/>
        <end position="65"/>
    </location>
</feature>
<feature type="transmembrane region" description="Helical" evidence="1">
    <location>
        <begin position="12"/>
        <end position="35"/>
    </location>
</feature>
<evidence type="ECO:0000313" key="2">
    <source>
        <dbReference type="EMBL" id="ADB59472.1"/>
    </source>
</evidence>
<keyword evidence="1" id="KW-0812">Transmembrane</keyword>
<dbReference type="GeneID" id="8741156"/>
<accession>D2RW83</accession>
<dbReference type="RefSeq" id="WP_012941793.1">
    <property type="nucleotide sequence ID" value="NC_013743.1"/>
</dbReference>
<keyword evidence="3" id="KW-1185">Reference proteome</keyword>
<dbReference type="InterPro" id="IPR008407">
    <property type="entry name" value="Brnchd-chn_aa_trnsp_AzlD"/>
</dbReference>
<gene>
    <name evidence="2" type="ordered locus">Htur_0574</name>
</gene>
<organism evidence="2 3">
    <name type="scientific">Haloterrigena turkmenica (strain ATCC 51198 / DSM 5511 / JCM 9101 / NCIMB 13204 / VKM B-1734 / 4k)</name>
    <name type="common">Halococcus turkmenicus</name>
    <dbReference type="NCBI Taxonomy" id="543526"/>
    <lineage>
        <taxon>Archaea</taxon>
        <taxon>Methanobacteriati</taxon>
        <taxon>Methanobacteriota</taxon>
        <taxon>Stenosarchaea group</taxon>
        <taxon>Halobacteria</taxon>
        <taxon>Halobacteriales</taxon>
        <taxon>Natrialbaceae</taxon>
        <taxon>Haloterrigena</taxon>
    </lineage>
</organism>
<dbReference type="KEGG" id="htu:Htur_0574"/>
<dbReference type="Pfam" id="PF05437">
    <property type="entry name" value="AzlD"/>
    <property type="match status" value="1"/>
</dbReference>
<evidence type="ECO:0000256" key="1">
    <source>
        <dbReference type="SAM" id="Phobius"/>
    </source>
</evidence>
<dbReference type="STRING" id="543526.Htur_0574"/>
<proteinExistence type="predicted"/>
<evidence type="ECO:0000313" key="3">
    <source>
        <dbReference type="Proteomes" id="UP000001903"/>
    </source>
</evidence>
<keyword evidence="1" id="KW-1133">Transmembrane helix</keyword>
<dbReference type="HOGENOM" id="CLU_152361_2_0_2"/>
<dbReference type="OrthoDB" id="204801at2157"/>
<sequence>MSSSAATALDPTTVGVVLAMAVVTYTTKAGGLWLVGRLELTDRAETALEVLPGVIVVSLVAGELAEGGPAAWLGAAAVAVVVRKTESLPLALLAGIGTVVLVRGRI</sequence>